<dbReference type="InterPro" id="IPR000700">
    <property type="entry name" value="PAS-assoc_C"/>
</dbReference>
<dbReference type="EMBL" id="BAABCT010000005">
    <property type="protein sequence ID" value="GAA4075581.1"/>
    <property type="molecule type" value="Genomic_DNA"/>
</dbReference>
<evidence type="ECO:0000256" key="7">
    <source>
        <dbReference type="ARBA" id="ARBA00022741"/>
    </source>
</evidence>
<evidence type="ECO:0000259" key="15">
    <source>
        <dbReference type="PROSITE" id="PS50110"/>
    </source>
</evidence>
<dbReference type="InterPro" id="IPR004358">
    <property type="entry name" value="Sig_transdc_His_kin-like_C"/>
</dbReference>
<dbReference type="PRINTS" id="PR00344">
    <property type="entry name" value="BCTRLSENSOR"/>
</dbReference>
<accession>A0ABP7VVZ5</accession>
<keyword evidence="4" id="KW-1003">Cell membrane</keyword>
<evidence type="ECO:0000256" key="4">
    <source>
        <dbReference type="ARBA" id="ARBA00022475"/>
    </source>
</evidence>
<dbReference type="InterPro" id="IPR011006">
    <property type="entry name" value="CheY-like_superfamily"/>
</dbReference>
<keyword evidence="19" id="KW-1185">Reference proteome</keyword>
<dbReference type="PROSITE" id="PS50109">
    <property type="entry name" value="HIS_KIN"/>
    <property type="match status" value="1"/>
</dbReference>
<protein>
    <recommendedName>
        <fullName evidence="3">histidine kinase</fullName>
        <ecNumber evidence="3">2.7.13.3</ecNumber>
    </recommendedName>
</protein>
<dbReference type="Gene3D" id="3.40.50.2300">
    <property type="match status" value="1"/>
</dbReference>
<dbReference type="Gene3D" id="3.30.450.20">
    <property type="entry name" value="PAS domain"/>
    <property type="match status" value="2"/>
</dbReference>
<evidence type="ECO:0000259" key="17">
    <source>
        <dbReference type="PROSITE" id="PS50113"/>
    </source>
</evidence>
<dbReference type="InterPro" id="IPR001789">
    <property type="entry name" value="Sig_transdc_resp-reg_receiver"/>
</dbReference>
<dbReference type="Pfam" id="PF00072">
    <property type="entry name" value="Response_reg"/>
    <property type="match status" value="1"/>
</dbReference>
<dbReference type="SMART" id="SM00387">
    <property type="entry name" value="HATPase_c"/>
    <property type="match status" value="1"/>
</dbReference>
<dbReference type="SUPFAM" id="SSF55785">
    <property type="entry name" value="PYP-like sensor domain (PAS domain)"/>
    <property type="match status" value="2"/>
</dbReference>
<dbReference type="RefSeq" id="WP_344816736.1">
    <property type="nucleotide sequence ID" value="NZ_BAABCT010000005.1"/>
</dbReference>
<comment type="catalytic activity">
    <reaction evidence="1">
        <text>ATP + protein L-histidine = ADP + protein N-phospho-L-histidine.</text>
        <dbReference type="EC" id="2.7.13.3"/>
    </reaction>
</comment>
<dbReference type="InterPro" id="IPR036890">
    <property type="entry name" value="HATPase_C_sf"/>
</dbReference>
<dbReference type="CDD" id="cd16922">
    <property type="entry name" value="HATPase_EvgS-ArcB-TorS-like"/>
    <property type="match status" value="1"/>
</dbReference>
<keyword evidence="8" id="KW-0067">ATP-binding</keyword>
<dbReference type="InterPro" id="IPR036641">
    <property type="entry name" value="HPT_dom_sf"/>
</dbReference>
<keyword evidence="11" id="KW-0472">Membrane</keyword>
<dbReference type="Pfam" id="PF00989">
    <property type="entry name" value="PAS"/>
    <property type="match status" value="1"/>
</dbReference>
<dbReference type="PROSITE" id="PS50110">
    <property type="entry name" value="RESPONSE_REGULATORY"/>
    <property type="match status" value="1"/>
</dbReference>
<dbReference type="SMART" id="SM00388">
    <property type="entry name" value="HisKA"/>
    <property type="match status" value="1"/>
</dbReference>
<dbReference type="PANTHER" id="PTHR45339:SF1">
    <property type="entry name" value="HYBRID SIGNAL TRANSDUCTION HISTIDINE KINASE J"/>
    <property type="match status" value="1"/>
</dbReference>
<evidence type="ECO:0000256" key="10">
    <source>
        <dbReference type="ARBA" id="ARBA00023012"/>
    </source>
</evidence>
<dbReference type="InterPro" id="IPR000014">
    <property type="entry name" value="PAS"/>
</dbReference>
<evidence type="ECO:0000256" key="5">
    <source>
        <dbReference type="ARBA" id="ARBA00022553"/>
    </source>
</evidence>
<name>A0ABP7VVZ5_9FLAO</name>
<feature type="domain" description="Response regulatory" evidence="15">
    <location>
        <begin position="625"/>
        <end position="740"/>
    </location>
</feature>
<dbReference type="CDD" id="cd17546">
    <property type="entry name" value="REC_hyHK_CKI1_RcsC-like"/>
    <property type="match status" value="1"/>
</dbReference>
<keyword evidence="13" id="KW-0175">Coiled coil</keyword>
<comment type="subcellular location">
    <subcellularLocation>
        <location evidence="2">Cell membrane</location>
        <topology evidence="2">Multi-pass membrane protein</topology>
    </subcellularLocation>
</comment>
<dbReference type="CDD" id="cd00082">
    <property type="entry name" value="HisKA"/>
    <property type="match status" value="1"/>
</dbReference>
<dbReference type="InterPro" id="IPR003661">
    <property type="entry name" value="HisK_dim/P_dom"/>
</dbReference>
<dbReference type="Gene3D" id="1.20.120.160">
    <property type="entry name" value="HPT domain"/>
    <property type="match status" value="1"/>
</dbReference>
<evidence type="ECO:0000256" key="13">
    <source>
        <dbReference type="SAM" id="Coils"/>
    </source>
</evidence>
<evidence type="ECO:0000256" key="3">
    <source>
        <dbReference type="ARBA" id="ARBA00012438"/>
    </source>
</evidence>
<evidence type="ECO:0000256" key="12">
    <source>
        <dbReference type="PROSITE-ProRule" id="PRU00169"/>
    </source>
</evidence>
<dbReference type="InterPro" id="IPR005467">
    <property type="entry name" value="His_kinase_dom"/>
</dbReference>
<dbReference type="InterPro" id="IPR036097">
    <property type="entry name" value="HisK_dim/P_sf"/>
</dbReference>
<evidence type="ECO:0000256" key="6">
    <source>
        <dbReference type="ARBA" id="ARBA00022692"/>
    </source>
</evidence>
<dbReference type="Gene3D" id="1.10.287.130">
    <property type="match status" value="1"/>
</dbReference>
<sequence length="876" mass="98230">MKNQENQYARSLIEASLDPLVTINIDGKIMDMNQATINITGVSREELTDSDFFDYFTEPQKAREVYQEVFANGSVADSPLTLRHKKGKLTDVLFNGSIYKDENQKVLGVVIVARDIAEQKWALDLKNANKELAFQNKEKENRASELTIANKELVFQNKEKQNRADELLIANKELEFQTHEKRNRANELVIAGKELNFQNQEKEKRVVESKELEAYNYSLKLASQYSLSLIEASRDPLFTISLEGKITDTNQASVRVTDVSKEDLIGSDFINYFTEPELAKKGYEEVFAKGFVVDYPLVIIDGKLTNVLFNGSVYKDADGNVIGAVVVARDITEQKKAEKELIEAKALAENATGIAEEALIKAENATRVAVDSVKAKQQFLSNMSHEIRTPMNAIIGFTKVVLKTDLSAKQREYLQAIKISGDALIVLINDILDLAKVDSGKMTFEKVPFKLDVSLSAMVHLFDIKCQEKNILLIKEYDKNIPEVLLGDPVRLHQIILNLVSNAVKFTSEGKVVVSVKLVEENNDNVIIEFAVSDTGIGILDSKLSTIFENFQQASSGTSRLYGGTGLGLAIVKQLVEGQNGTIKVQSDFNVGSVFSFQLSFQKTNLDADLLVEIEEVTDEVQNINVLVVEDIALNQLLMRTLLDDFGFGCDIASNGQIAIDKMSKSHYDIILMDLQMPVMNGFEATKYIRNTLKSNIPIIALTADVTTADLSKCNAVGMNDYIAKSVNERLLYSKIVKILDKKNKETNEETVQRINQVRCTDLNYLMQRTKSNPALMSEMILLYLNQTPPLVSTMKQSYIDKDWSMLYATVHKLIPSFSIVGIHQDFEIIAKKIQEFANQQLDEVTVLKMVTQLETICLQACKELEEELITIKNSK</sequence>
<keyword evidence="6" id="KW-0812">Transmembrane</keyword>
<dbReference type="NCBIfam" id="TIGR00229">
    <property type="entry name" value="sensory_box"/>
    <property type="match status" value="2"/>
</dbReference>
<feature type="domain" description="Histidine kinase" evidence="14">
    <location>
        <begin position="382"/>
        <end position="603"/>
    </location>
</feature>
<dbReference type="SMART" id="SM00448">
    <property type="entry name" value="REC"/>
    <property type="match status" value="1"/>
</dbReference>
<dbReference type="SMART" id="SM00091">
    <property type="entry name" value="PAS"/>
    <property type="match status" value="2"/>
</dbReference>
<dbReference type="SUPFAM" id="SSF55874">
    <property type="entry name" value="ATPase domain of HSP90 chaperone/DNA topoisomerase II/histidine kinase"/>
    <property type="match status" value="1"/>
</dbReference>
<reference evidence="19" key="1">
    <citation type="journal article" date="2019" name="Int. J. Syst. Evol. Microbiol.">
        <title>The Global Catalogue of Microorganisms (GCM) 10K type strain sequencing project: providing services to taxonomists for standard genome sequencing and annotation.</title>
        <authorList>
            <consortium name="The Broad Institute Genomics Platform"/>
            <consortium name="The Broad Institute Genome Sequencing Center for Infectious Disease"/>
            <person name="Wu L."/>
            <person name="Ma J."/>
        </authorList>
    </citation>
    <scope>NUCLEOTIDE SEQUENCE [LARGE SCALE GENOMIC DNA]</scope>
    <source>
        <strain evidence="19">JCM 17069</strain>
    </source>
</reference>
<dbReference type="Pfam" id="PF00512">
    <property type="entry name" value="HisKA"/>
    <property type="match status" value="1"/>
</dbReference>
<dbReference type="InterPro" id="IPR001610">
    <property type="entry name" value="PAC"/>
</dbReference>
<dbReference type="Gene3D" id="3.30.565.10">
    <property type="entry name" value="Histidine kinase-like ATPase, C-terminal domain"/>
    <property type="match status" value="1"/>
</dbReference>
<evidence type="ECO:0000256" key="11">
    <source>
        <dbReference type="ARBA" id="ARBA00023136"/>
    </source>
</evidence>
<dbReference type="InterPro" id="IPR003594">
    <property type="entry name" value="HATPase_dom"/>
</dbReference>
<feature type="domain" description="PAC" evidence="17">
    <location>
        <begin position="76"/>
        <end position="128"/>
    </location>
</feature>
<keyword evidence="5 12" id="KW-0597">Phosphoprotein</keyword>
<gene>
    <name evidence="18" type="ORF">GCM10022389_21680</name>
</gene>
<dbReference type="SMART" id="SM00086">
    <property type="entry name" value="PAC"/>
    <property type="match status" value="2"/>
</dbReference>
<comment type="caution">
    <text evidence="18">The sequence shown here is derived from an EMBL/GenBank/DDBJ whole genome shotgun (WGS) entry which is preliminary data.</text>
</comment>
<dbReference type="CDD" id="cd00130">
    <property type="entry name" value="PAS"/>
    <property type="match status" value="2"/>
</dbReference>
<dbReference type="Pfam" id="PF13426">
    <property type="entry name" value="PAS_9"/>
    <property type="match status" value="1"/>
</dbReference>
<feature type="modified residue" description="4-aspartylphosphate" evidence="12">
    <location>
        <position position="674"/>
    </location>
</feature>
<keyword evidence="10" id="KW-0902">Two-component regulatory system</keyword>
<dbReference type="InterPro" id="IPR013767">
    <property type="entry name" value="PAS_fold"/>
</dbReference>
<evidence type="ECO:0000259" key="16">
    <source>
        <dbReference type="PROSITE" id="PS50112"/>
    </source>
</evidence>
<dbReference type="PANTHER" id="PTHR45339">
    <property type="entry name" value="HYBRID SIGNAL TRANSDUCTION HISTIDINE KINASE J"/>
    <property type="match status" value="1"/>
</dbReference>
<evidence type="ECO:0000256" key="8">
    <source>
        <dbReference type="ARBA" id="ARBA00022840"/>
    </source>
</evidence>
<evidence type="ECO:0000256" key="9">
    <source>
        <dbReference type="ARBA" id="ARBA00022989"/>
    </source>
</evidence>
<evidence type="ECO:0000313" key="18">
    <source>
        <dbReference type="EMBL" id="GAA4075581.1"/>
    </source>
</evidence>
<keyword evidence="9" id="KW-1133">Transmembrane helix</keyword>
<organism evidence="18 19">
    <name type="scientific">Flavobacterium cheonanense</name>
    <dbReference type="NCBI Taxonomy" id="706183"/>
    <lineage>
        <taxon>Bacteria</taxon>
        <taxon>Pseudomonadati</taxon>
        <taxon>Bacteroidota</taxon>
        <taxon>Flavobacteriia</taxon>
        <taxon>Flavobacteriales</taxon>
        <taxon>Flavobacteriaceae</taxon>
        <taxon>Flavobacterium</taxon>
    </lineage>
</organism>
<feature type="coiled-coil region" evidence="13">
    <location>
        <begin position="122"/>
        <end position="177"/>
    </location>
</feature>
<evidence type="ECO:0000259" key="14">
    <source>
        <dbReference type="PROSITE" id="PS50109"/>
    </source>
</evidence>
<evidence type="ECO:0000313" key="19">
    <source>
        <dbReference type="Proteomes" id="UP001500367"/>
    </source>
</evidence>
<dbReference type="EC" id="2.7.13.3" evidence="3"/>
<dbReference type="Pfam" id="PF02518">
    <property type="entry name" value="HATPase_c"/>
    <property type="match status" value="1"/>
</dbReference>
<keyword evidence="7" id="KW-0547">Nucleotide-binding</keyword>
<dbReference type="PROSITE" id="PS50112">
    <property type="entry name" value="PAS"/>
    <property type="match status" value="2"/>
</dbReference>
<feature type="domain" description="PAS" evidence="16">
    <location>
        <begin position="5"/>
        <end position="78"/>
    </location>
</feature>
<dbReference type="Proteomes" id="UP001500367">
    <property type="component" value="Unassembled WGS sequence"/>
</dbReference>
<evidence type="ECO:0000256" key="1">
    <source>
        <dbReference type="ARBA" id="ARBA00000085"/>
    </source>
</evidence>
<proteinExistence type="predicted"/>
<dbReference type="PROSITE" id="PS50113">
    <property type="entry name" value="PAC"/>
    <property type="match status" value="2"/>
</dbReference>
<evidence type="ECO:0000256" key="2">
    <source>
        <dbReference type="ARBA" id="ARBA00004651"/>
    </source>
</evidence>
<feature type="domain" description="PAS" evidence="16">
    <location>
        <begin position="222"/>
        <end position="277"/>
    </location>
</feature>
<dbReference type="SUPFAM" id="SSF52172">
    <property type="entry name" value="CheY-like"/>
    <property type="match status" value="1"/>
</dbReference>
<dbReference type="InterPro" id="IPR035965">
    <property type="entry name" value="PAS-like_dom_sf"/>
</dbReference>
<dbReference type="SUPFAM" id="SSF47226">
    <property type="entry name" value="Histidine-containing phosphotransfer domain, HPT domain"/>
    <property type="match status" value="1"/>
</dbReference>
<dbReference type="SUPFAM" id="SSF47384">
    <property type="entry name" value="Homodimeric domain of signal transducing histidine kinase"/>
    <property type="match status" value="1"/>
</dbReference>
<feature type="domain" description="PAC" evidence="17">
    <location>
        <begin position="291"/>
        <end position="343"/>
    </location>
</feature>